<evidence type="ECO:0000313" key="2">
    <source>
        <dbReference type="EMBL" id="CDS00636.1"/>
    </source>
</evidence>
<feature type="compositionally biased region" description="Basic and acidic residues" evidence="1">
    <location>
        <begin position="207"/>
        <end position="218"/>
    </location>
</feature>
<keyword evidence="3" id="KW-1185">Reference proteome</keyword>
<evidence type="ECO:0000256" key="1">
    <source>
        <dbReference type="SAM" id="MobiDB-lite"/>
    </source>
</evidence>
<feature type="region of interest" description="Disordered" evidence="1">
    <location>
        <begin position="194"/>
        <end position="247"/>
    </location>
</feature>
<dbReference type="EMBL" id="CCFA01002839">
    <property type="protein sequence ID" value="CDS00636.1"/>
    <property type="molecule type" value="Genomic_DNA"/>
</dbReference>
<name>A0A0F7RUQ4_9BASI</name>
<feature type="compositionally biased region" description="Polar residues" evidence="1">
    <location>
        <begin position="226"/>
        <end position="247"/>
    </location>
</feature>
<feature type="region of interest" description="Disordered" evidence="1">
    <location>
        <begin position="22"/>
        <end position="47"/>
    </location>
</feature>
<protein>
    <submittedName>
        <fullName evidence="2">Uncharacterized protein</fullName>
    </submittedName>
</protein>
<evidence type="ECO:0000313" key="3">
    <source>
        <dbReference type="Proteomes" id="UP000242770"/>
    </source>
</evidence>
<proteinExistence type="predicted"/>
<dbReference type="AlphaFoldDB" id="A0A0F7RUQ4"/>
<accession>A0A0F7RUQ4</accession>
<organism evidence="2 3">
    <name type="scientific">Sporisorium scitamineum</name>
    <dbReference type="NCBI Taxonomy" id="49012"/>
    <lineage>
        <taxon>Eukaryota</taxon>
        <taxon>Fungi</taxon>
        <taxon>Dikarya</taxon>
        <taxon>Basidiomycota</taxon>
        <taxon>Ustilaginomycotina</taxon>
        <taxon>Ustilaginomycetes</taxon>
        <taxon>Ustilaginales</taxon>
        <taxon>Ustilaginaceae</taxon>
        <taxon>Sporisorium</taxon>
    </lineage>
</organism>
<gene>
    <name evidence="2" type="primary">SSCI47560.1</name>
</gene>
<reference evidence="3" key="1">
    <citation type="submission" date="2014-06" db="EMBL/GenBank/DDBJ databases">
        <authorList>
            <person name="Berkman P.J."/>
        </authorList>
    </citation>
    <scope>NUCLEOTIDE SEQUENCE [LARGE SCALE GENOMIC DNA]</scope>
</reference>
<dbReference type="Proteomes" id="UP000242770">
    <property type="component" value="Unassembled WGS sequence"/>
</dbReference>
<feature type="compositionally biased region" description="Basic and acidic residues" evidence="1">
    <location>
        <begin position="22"/>
        <end position="32"/>
    </location>
</feature>
<sequence>MESINEEELRTIRHDLLHKRAVDTDAAKDHQVQRRAGSSTSSDVDASTIPPLRTLRYPGERIVLTEYNGELIVNVLDPQQVMWYQNTPWSQLSDARKQQLESFLLEQSSKGNNIEKAQDTSDRSKWFVDPEKPEEDIEIKNIGNKMWFQRHVNSRAHEPVEFDGLPEHLKHWIDNSPIKPIVEDAKLKIQEAAKEAADTGPHIRKRAISDREDSEKALRPRAGTGSVPNSTPGEVGTSSAPQGNEVTAQRRRFGWLKTIVTGKSSSSSSSKAFAREPLGSRVVEFPGSGISFSLAKHGEVLFWHSRGFEEDTMMFKNFDQLNEKEKELVTNSQLFQDFTSKLKTAEVYDGSYDATKTVLWPDKGEEKIIQTDWGDKYMYTRQTLKGEPLGEKPFYLLHELPCHLLEFVKTKLPEASKPHIRKRADSDEVMPTAEKVKFT</sequence>
<feature type="compositionally biased region" description="Polar residues" evidence="1">
    <location>
        <begin position="36"/>
        <end position="45"/>
    </location>
</feature>